<comment type="caution">
    <text evidence="3">The sequence shown here is derived from an EMBL/GenBank/DDBJ whole genome shotgun (WGS) entry which is preliminary data.</text>
</comment>
<dbReference type="InterPro" id="IPR045382">
    <property type="entry name" value="DUF6529"/>
</dbReference>
<evidence type="ECO:0000256" key="2">
    <source>
        <dbReference type="SAM" id="Phobius"/>
    </source>
</evidence>
<evidence type="ECO:0000256" key="1">
    <source>
        <dbReference type="SAM" id="MobiDB-lite"/>
    </source>
</evidence>
<evidence type="ECO:0000313" key="4">
    <source>
        <dbReference type="Proteomes" id="UP001500620"/>
    </source>
</evidence>
<gene>
    <name evidence="3" type="ORF">GCM10022255_006730</name>
</gene>
<feature type="compositionally biased region" description="Polar residues" evidence="1">
    <location>
        <begin position="120"/>
        <end position="133"/>
    </location>
</feature>
<feature type="transmembrane region" description="Helical" evidence="2">
    <location>
        <begin position="267"/>
        <end position="287"/>
    </location>
</feature>
<feature type="transmembrane region" description="Helical" evidence="2">
    <location>
        <begin position="354"/>
        <end position="373"/>
    </location>
</feature>
<feature type="transmembrane region" description="Helical" evidence="2">
    <location>
        <begin position="311"/>
        <end position="333"/>
    </location>
</feature>
<reference evidence="4" key="1">
    <citation type="journal article" date="2019" name="Int. J. Syst. Evol. Microbiol.">
        <title>The Global Catalogue of Microorganisms (GCM) 10K type strain sequencing project: providing services to taxonomists for standard genome sequencing and annotation.</title>
        <authorList>
            <consortium name="The Broad Institute Genomics Platform"/>
            <consortium name="The Broad Institute Genome Sequencing Center for Infectious Disease"/>
            <person name="Wu L."/>
            <person name="Ma J."/>
        </authorList>
    </citation>
    <scope>NUCLEOTIDE SEQUENCE [LARGE SCALE GENOMIC DNA]</scope>
    <source>
        <strain evidence="4">JCM 17441</strain>
    </source>
</reference>
<sequence length="440" mass="44312">MTAPIDQPAPKAGQIPAPTPAASDQPSPSEGGLQFPPIPEPGPLPPSGAPSFTLPPQTDQLPSLTDHFDAAALAATPTPPQPTSNAYAPLPDPTLSASLSTPVAYTVDPLTDPNSPPPSLSSYAQPLATSEPFTPQPASPLYQAQPTPSGFAPQPAPGGFPPQPSPGTYAAQPATGPGLAPPPFAAPTAPGIGTGIAGAAGAPNVGEAGSPVVAVASVPAASPVSAASRVSTAPPVVVGAPVVGAPVAGAPEAPAAAAATPPSLKTVTALIVPFLVACLVAAGLGVYGKLHEPTGVAVNVAGFSSPATVKVWLATLAFVLAVVQLFTALVMYGKIQLFKNANWLGTVHRWSGRLAFLASIPVALHCLYALGFDDYNTRVLIHSLLGCFFYGTFAAKMLILTKKGVPNWALPLFGGLVFTALSGLFVTSALWFFTTFGVKF</sequence>
<feature type="transmembrane region" description="Helical" evidence="2">
    <location>
        <begin position="412"/>
        <end position="433"/>
    </location>
</feature>
<accession>A0ABP8CWM1</accession>
<feature type="region of interest" description="Disordered" evidence="1">
    <location>
        <begin position="1"/>
        <end position="187"/>
    </location>
</feature>
<dbReference type="EMBL" id="BAABAT010000001">
    <property type="protein sequence ID" value="GAA4244278.1"/>
    <property type="molecule type" value="Genomic_DNA"/>
</dbReference>
<name>A0ABP8CWM1_9ACTN</name>
<dbReference type="Proteomes" id="UP001500620">
    <property type="component" value="Unassembled WGS sequence"/>
</dbReference>
<protein>
    <submittedName>
        <fullName evidence="3">Uncharacterized protein</fullName>
    </submittedName>
</protein>
<feature type="compositionally biased region" description="Pro residues" evidence="1">
    <location>
        <begin position="36"/>
        <end position="48"/>
    </location>
</feature>
<feature type="compositionally biased region" description="Polar residues" evidence="1">
    <location>
        <begin position="54"/>
        <end position="63"/>
    </location>
</feature>
<keyword evidence="4" id="KW-1185">Reference proteome</keyword>
<dbReference type="Pfam" id="PF20139">
    <property type="entry name" value="DUF6529"/>
    <property type="match status" value="1"/>
</dbReference>
<feature type="compositionally biased region" description="Pro residues" evidence="1">
    <location>
        <begin position="154"/>
        <end position="165"/>
    </location>
</feature>
<keyword evidence="2" id="KW-0812">Transmembrane</keyword>
<keyword evidence="2" id="KW-1133">Transmembrane helix</keyword>
<evidence type="ECO:0000313" key="3">
    <source>
        <dbReference type="EMBL" id="GAA4244278.1"/>
    </source>
</evidence>
<keyword evidence="2" id="KW-0472">Membrane</keyword>
<proteinExistence type="predicted"/>
<feature type="transmembrane region" description="Helical" evidence="2">
    <location>
        <begin position="379"/>
        <end position="400"/>
    </location>
</feature>
<organism evidence="3 4">
    <name type="scientific">Dactylosporangium darangshiense</name>
    <dbReference type="NCBI Taxonomy" id="579108"/>
    <lineage>
        <taxon>Bacteria</taxon>
        <taxon>Bacillati</taxon>
        <taxon>Actinomycetota</taxon>
        <taxon>Actinomycetes</taxon>
        <taxon>Micromonosporales</taxon>
        <taxon>Micromonosporaceae</taxon>
        <taxon>Dactylosporangium</taxon>
    </lineage>
</organism>
<feature type="compositionally biased region" description="Low complexity" evidence="1">
    <location>
        <begin position="166"/>
        <end position="178"/>
    </location>
</feature>